<organism evidence="2 3">
    <name type="scientific">Curtobacterium citri</name>
    <dbReference type="NCBI Taxonomy" id="3055139"/>
    <lineage>
        <taxon>Bacteria</taxon>
        <taxon>Bacillati</taxon>
        <taxon>Actinomycetota</taxon>
        <taxon>Actinomycetes</taxon>
        <taxon>Micrococcales</taxon>
        <taxon>Microbacteriaceae</taxon>
        <taxon>Curtobacterium</taxon>
    </lineage>
</organism>
<accession>A0ABT7T875</accession>
<feature type="domain" description="Methyltransferase" evidence="1">
    <location>
        <begin position="1"/>
        <end position="91"/>
    </location>
</feature>
<protein>
    <submittedName>
        <fullName evidence="2">Class I SAM-dependent methyltransferase</fullName>
        <ecNumber evidence="2">2.1.1.-</ecNumber>
    </submittedName>
</protein>
<dbReference type="Proteomes" id="UP001237823">
    <property type="component" value="Unassembled WGS sequence"/>
</dbReference>
<reference evidence="2 3" key="1">
    <citation type="submission" date="2023-06" db="EMBL/GenBank/DDBJ databases">
        <authorList>
            <person name="Feng G."/>
            <person name="Li J."/>
            <person name="Zhu H."/>
        </authorList>
    </citation>
    <scope>NUCLEOTIDE SEQUENCE [LARGE SCALE GENOMIC DNA]</scope>
    <source>
        <strain evidence="2 3">RHCKG23</strain>
    </source>
</reference>
<proteinExistence type="predicted"/>
<name>A0ABT7T875_9MICO</name>
<comment type="caution">
    <text evidence="2">The sequence shown here is derived from an EMBL/GenBank/DDBJ whole genome shotgun (WGS) entry which is preliminary data.</text>
</comment>
<dbReference type="PANTHER" id="PTHR43861">
    <property type="entry name" value="TRANS-ACONITATE 2-METHYLTRANSFERASE-RELATED"/>
    <property type="match status" value="1"/>
</dbReference>
<keyword evidence="3" id="KW-1185">Reference proteome</keyword>
<dbReference type="EMBL" id="JAUCML010000004">
    <property type="protein sequence ID" value="MDM7885134.1"/>
    <property type="molecule type" value="Genomic_DNA"/>
</dbReference>
<dbReference type="SUPFAM" id="SSF53335">
    <property type="entry name" value="S-adenosyl-L-methionine-dependent methyltransferases"/>
    <property type="match status" value="1"/>
</dbReference>
<evidence type="ECO:0000313" key="3">
    <source>
        <dbReference type="Proteomes" id="UP001237823"/>
    </source>
</evidence>
<dbReference type="EC" id="2.1.1.-" evidence="2"/>
<dbReference type="GO" id="GO:0032259">
    <property type="term" value="P:methylation"/>
    <property type="evidence" value="ECO:0007669"/>
    <property type="project" value="UniProtKB-KW"/>
</dbReference>
<gene>
    <name evidence="2" type="ORF">QUG92_08450</name>
</gene>
<sequence>MPVLDVGCGTGVLSASLAATSPRVLGMDPSAKSIAIARRESTALSNLEFECATVEDWSALHAGECFPVAVLNMVLMDVPDLSKAMKALANVRAVRQVVATFTHPAFWPRYWGYDKLPEFDYSREFAVVSQFRTAAKDYGHLTTHYHRPLENYLSAARRVGFAIANVAELRGTEDSRDFPYPRFIGLELRR</sequence>
<dbReference type="CDD" id="cd02440">
    <property type="entry name" value="AdoMet_MTases"/>
    <property type="match status" value="1"/>
</dbReference>
<keyword evidence="2" id="KW-0489">Methyltransferase</keyword>
<dbReference type="Pfam" id="PF13847">
    <property type="entry name" value="Methyltransf_31"/>
    <property type="match status" value="1"/>
</dbReference>
<evidence type="ECO:0000313" key="2">
    <source>
        <dbReference type="EMBL" id="MDM7885134.1"/>
    </source>
</evidence>
<dbReference type="GO" id="GO:0008168">
    <property type="term" value="F:methyltransferase activity"/>
    <property type="evidence" value="ECO:0007669"/>
    <property type="project" value="UniProtKB-KW"/>
</dbReference>
<dbReference type="Gene3D" id="3.40.50.150">
    <property type="entry name" value="Vaccinia Virus protein VP39"/>
    <property type="match status" value="1"/>
</dbReference>
<evidence type="ECO:0000259" key="1">
    <source>
        <dbReference type="Pfam" id="PF13847"/>
    </source>
</evidence>
<dbReference type="InterPro" id="IPR025714">
    <property type="entry name" value="Methyltranfer_dom"/>
</dbReference>
<keyword evidence="2" id="KW-0808">Transferase</keyword>
<dbReference type="InterPro" id="IPR029063">
    <property type="entry name" value="SAM-dependent_MTases_sf"/>
</dbReference>